<evidence type="ECO:0008006" key="4">
    <source>
        <dbReference type="Google" id="ProtNLM"/>
    </source>
</evidence>
<comment type="caution">
    <text evidence="2">The sequence shown here is derived from an EMBL/GenBank/DDBJ whole genome shotgun (WGS) entry which is preliminary data.</text>
</comment>
<name>A0A917RYU8_9NOCA</name>
<dbReference type="EMBL" id="BMMH01000042">
    <property type="protein sequence ID" value="GGL46037.1"/>
    <property type="molecule type" value="Genomic_DNA"/>
</dbReference>
<sequence length="101" mass="11387">MPRRNPRNARSRAEPPRTGPGLGDVYRRTESGPDGDEYVVRTVPGARAVKRYRCPGCDHEIMPGVAHVVAWPAGSGETDRRHWHGGCWNGRRTRGITRRWS</sequence>
<dbReference type="RefSeq" id="WP_058855137.1">
    <property type="nucleotide sequence ID" value="NZ_BMMH01000042.1"/>
</dbReference>
<reference evidence="2" key="2">
    <citation type="submission" date="2020-09" db="EMBL/GenBank/DDBJ databases">
        <authorList>
            <person name="Sun Q."/>
            <person name="Zhou Y."/>
        </authorList>
    </citation>
    <scope>NUCLEOTIDE SEQUENCE</scope>
    <source>
        <strain evidence="2">CGMCC 4.3508</strain>
    </source>
</reference>
<dbReference type="AlphaFoldDB" id="A0A917RYU8"/>
<keyword evidence="3" id="KW-1185">Reference proteome</keyword>
<dbReference type="Proteomes" id="UP000638263">
    <property type="component" value="Unassembled WGS sequence"/>
</dbReference>
<evidence type="ECO:0000256" key="1">
    <source>
        <dbReference type="SAM" id="MobiDB-lite"/>
    </source>
</evidence>
<evidence type="ECO:0000313" key="3">
    <source>
        <dbReference type="Proteomes" id="UP000638263"/>
    </source>
</evidence>
<proteinExistence type="predicted"/>
<feature type="compositionally biased region" description="Basic residues" evidence="1">
    <location>
        <begin position="1"/>
        <end position="10"/>
    </location>
</feature>
<gene>
    <name evidence="2" type="ORF">GCM10011588_71020</name>
</gene>
<reference evidence="2" key="1">
    <citation type="journal article" date="2014" name="Int. J. Syst. Evol. Microbiol.">
        <title>Complete genome sequence of Corynebacterium casei LMG S-19264T (=DSM 44701T), isolated from a smear-ripened cheese.</title>
        <authorList>
            <consortium name="US DOE Joint Genome Institute (JGI-PGF)"/>
            <person name="Walter F."/>
            <person name="Albersmeier A."/>
            <person name="Kalinowski J."/>
            <person name="Ruckert C."/>
        </authorList>
    </citation>
    <scope>NUCLEOTIDE SEQUENCE</scope>
    <source>
        <strain evidence="2">CGMCC 4.3508</strain>
    </source>
</reference>
<evidence type="ECO:0000313" key="2">
    <source>
        <dbReference type="EMBL" id="GGL46037.1"/>
    </source>
</evidence>
<accession>A0A917RYU8</accession>
<organism evidence="2 3">
    <name type="scientific">Nocardia jinanensis</name>
    <dbReference type="NCBI Taxonomy" id="382504"/>
    <lineage>
        <taxon>Bacteria</taxon>
        <taxon>Bacillati</taxon>
        <taxon>Actinomycetota</taxon>
        <taxon>Actinomycetes</taxon>
        <taxon>Mycobacteriales</taxon>
        <taxon>Nocardiaceae</taxon>
        <taxon>Nocardia</taxon>
    </lineage>
</organism>
<protein>
    <recommendedName>
        <fullName evidence="4">ATP/GTP-binding protein</fullName>
    </recommendedName>
</protein>
<feature type="region of interest" description="Disordered" evidence="1">
    <location>
        <begin position="1"/>
        <end position="38"/>
    </location>
</feature>